<keyword evidence="4" id="KW-1185">Reference proteome</keyword>
<dbReference type="CDD" id="cd05005">
    <property type="entry name" value="SIS_PHI"/>
    <property type="match status" value="1"/>
</dbReference>
<dbReference type="PANTHER" id="PTHR43443:SF1">
    <property type="entry name" value="3-HEXULOSE-6-PHOSPHATE ISOMERASE"/>
    <property type="match status" value="1"/>
</dbReference>
<dbReference type="RefSeq" id="WP_066086639.1">
    <property type="nucleotide sequence ID" value="NZ_CP126114.1"/>
</dbReference>
<dbReference type="PROSITE" id="PS51464">
    <property type="entry name" value="SIS"/>
    <property type="match status" value="1"/>
</dbReference>
<evidence type="ECO:0000313" key="3">
    <source>
        <dbReference type="EMBL" id="WHY88554.1"/>
    </source>
</evidence>
<dbReference type="GO" id="GO:0016853">
    <property type="term" value="F:isomerase activity"/>
    <property type="evidence" value="ECO:0007669"/>
    <property type="project" value="InterPro"/>
</dbReference>
<evidence type="ECO:0000259" key="2">
    <source>
        <dbReference type="PROSITE" id="PS51464"/>
    </source>
</evidence>
<dbReference type="InterPro" id="IPR017552">
    <property type="entry name" value="PHI/rmpB"/>
</dbReference>
<dbReference type="NCBIfam" id="TIGR03127">
    <property type="entry name" value="RuMP_HxlB"/>
    <property type="match status" value="1"/>
</dbReference>
<gene>
    <name evidence="3" type="primary">hxlB</name>
    <name evidence="3" type="ORF">QNH39_12225</name>
</gene>
<dbReference type="KEGG" id="nnv:QNH39_12225"/>
<name>A0AA95MU33_9BACI</name>
<reference evidence="3" key="1">
    <citation type="submission" date="2023-05" db="EMBL/GenBank/DDBJ databases">
        <title>Comparative genomics of Bacillaceae isolates and their secondary metabolite potential.</title>
        <authorList>
            <person name="Song L."/>
            <person name="Nielsen L.J."/>
            <person name="Mohite O."/>
            <person name="Xu X."/>
            <person name="Weber T."/>
            <person name="Kovacs A.T."/>
        </authorList>
    </citation>
    <scope>NUCLEOTIDE SEQUENCE</scope>
    <source>
        <strain evidence="3">XLM17</strain>
    </source>
</reference>
<dbReference type="Proteomes" id="UP001178288">
    <property type="component" value="Chromosome"/>
</dbReference>
<dbReference type="PANTHER" id="PTHR43443">
    <property type="entry name" value="3-HEXULOSE-6-PHOSPHATE ISOMERASE"/>
    <property type="match status" value="1"/>
</dbReference>
<comment type="similarity">
    <text evidence="1">Belongs to the SIS family. PHI subfamily.</text>
</comment>
<proteinExistence type="inferred from homology"/>
<dbReference type="AlphaFoldDB" id="A0AA95MU33"/>
<organism evidence="3 4">
    <name type="scientific">Neobacillus novalis</name>
    <dbReference type="NCBI Taxonomy" id="220687"/>
    <lineage>
        <taxon>Bacteria</taxon>
        <taxon>Bacillati</taxon>
        <taxon>Bacillota</taxon>
        <taxon>Bacilli</taxon>
        <taxon>Bacillales</taxon>
        <taxon>Bacillaceae</taxon>
        <taxon>Neobacillus</taxon>
    </lineage>
</organism>
<dbReference type="SUPFAM" id="SSF53697">
    <property type="entry name" value="SIS domain"/>
    <property type="match status" value="1"/>
</dbReference>
<evidence type="ECO:0000313" key="4">
    <source>
        <dbReference type="Proteomes" id="UP001178288"/>
    </source>
</evidence>
<dbReference type="GO" id="GO:1901135">
    <property type="term" value="P:carbohydrate derivative metabolic process"/>
    <property type="evidence" value="ECO:0007669"/>
    <property type="project" value="InterPro"/>
</dbReference>
<evidence type="ECO:0000256" key="1">
    <source>
        <dbReference type="ARBA" id="ARBA00009235"/>
    </source>
</evidence>
<dbReference type="InterPro" id="IPR001347">
    <property type="entry name" value="SIS_dom"/>
</dbReference>
<feature type="domain" description="SIS" evidence="2">
    <location>
        <begin position="26"/>
        <end position="169"/>
    </location>
</feature>
<dbReference type="GO" id="GO:0097367">
    <property type="term" value="F:carbohydrate derivative binding"/>
    <property type="evidence" value="ECO:0007669"/>
    <property type="project" value="InterPro"/>
</dbReference>
<sequence length="179" mass="19079">MNMLASILEEINEVVSKVDEQSLADAAADIVREKRIFVVGEGRSGLMAKGFAMRLMHLGYEVYVVGETITPAIKENDVVVAVSGSGKSANVVSDAKKAKEKGARVLAFTSNLESDLAGSADLTVLVPGTVRGDQGGNRKSIQLLSSLFDQSVHIVLDGLCLYLSRRDGVSNETATGKHW</sequence>
<dbReference type="EMBL" id="CP126114">
    <property type="protein sequence ID" value="WHY88554.1"/>
    <property type="molecule type" value="Genomic_DNA"/>
</dbReference>
<dbReference type="Pfam" id="PF01380">
    <property type="entry name" value="SIS"/>
    <property type="match status" value="1"/>
</dbReference>
<accession>A0AA95MU33</accession>
<dbReference type="Gene3D" id="3.40.50.10490">
    <property type="entry name" value="Glucose-6-phosphate isomerase like protein, domain 1"/>
    <property type="match status" value="1"/>
</dbReference>
<protein>
    <submittedName>
        <fullName evidence="3">6-phospho-3-hexuloisomerase</fullName>
    </submittedName>
</protein>
<dbReference type="InterPro" id="IPR046348">
    <property type="entry name" value="SIS_dom_sf"/>
</dbReference>